<sequence>MQYLPLYLTPRTGSRTSTLEDAKRLGSRHRRHLPKGDPAGLCPQIHFAASNNVAEYEALIHGLKLAKEGVRRILSFGDSDLVIQQASGDWDAKDANMASHRFHVQPLSGFFDGCEFHHVPRANNEAQTPYPRLAQPRKPFRRRCLGDSQETVHHTVTGLGFHSCRLTGASQQPGALSPKWGSSPTRSASK</sequence>
<dbReference type="GO" id="GO:0004523">
    <property type="term" value="F:RNA-DNA hybrid ribonuclease activity"/>
    <property type="evidence" value="ECO:0007669"/>
    <property type="project" value="InterPro"/>
</dbReference>
<name>A0AAD8RZK2_LOLMU</name>
<dbReference type="PANTHER" id="PTHR48475:SF1">
    <property type="entry name" value="RNASE H TYPE-1 DOMAIN-CONTAINING PROTEIN"/>
    <property type="match status" value="1"/>
</dbReference>
<gene>
    <name evidence="3" type="ORF">QYE76_059565</name>
</gene>
<dbReference type="InterPro" id="IPR002156">
    <property type="entry name" value="RNaseH_domain"/>
</dbReference>
<accession>A0AAD8RZK2</accession>
<protein>
    <recommendedName>
        <fullName evidence="2">RNase H type-1 domain-containing protein</fullName>
    </recommendedName>
</protein>
<organism evidence="3 4">
    <name type="scientific">Lolium multiflorum</name>
    <name type="common">Italian ryegrass</name>
    <name type="synonym">Lolium perenne subsp. multiflorum</name>
    <dbReference type="NCBI Taxonomy" id="4521"/>
    <lineage>
        <taxon>Eukaryota</taxon>
        <taxon>Viridiplantae</taxon>
        <taxon>Streptophyta</taxon>
        <taxon>Embryophyta</taxon>
        <taxon>Tracheophyta</taxon>
        <taxon>Spermatophyta</taxon>
        <taxon>Magnoliopsida</taxon>
        <taxon>Liliopsida</taxon>
        <taxon>Poales</taxon>
        <taxon>Poaceae</taxon>
        <taxon>BOP clade</taxon>
        <taxon>Pooideae</taxon>
        <taxon>Poodae</taxon>
        <taxon>Poeae</taxon>
        <taxon>Poeae Chloroplast Group 2 (Poeae type)</taxon>
        <taxon>Loliodinae</taxon>
        <taxon>Loliinae</taxon>
        <taxon>Lolium</taxon>
    </lineage>
</organism>
<dbReference type="Gene3D" id="3.30.420.10">
    <property type="entry name" value="Ribonuclease H-like superfamily/Ribonuclease H"/>
    <property type="match status" value="1"/>
</dbReference>
<proteinExistence type="predicted"/>
<dbReference type="AlphaFoldDB" id="A0AAD8RZK2"/>
<evidence type="ECO:0000313" key="4">
    <source>
        <dbReference type="Proteomes" id="UP001231189"/>
    </source>
</evidence>
<dbReference type="GO" id="GO:0003676">
    <property type="term" value="F:nucleic acid binding"/>
    <property type="evidence" value="ECO:0007669"/>
    <property type="project" value="InterPro"/>
</dbReference>
<comment type="caution">
    <text evidence="3">The sequence shown here is derived from an EMBL/GenBank/DDBJ whole genome shotgun (WGS) entry which is preliminary data.</text>
</comment>
<dbReference type="CDD" id="cd09279">
    <property type="entry name" value="RNase_HI_like"/>
    <property type="match status" value="1"/>
</dbReference>
<reference evidence="3" key="1">
    <citation type="submission" date="2023-07" db="EMBL/GenBank/DDBJ databases">
        <title>A chromosome-level genome assembly of Lolium multiflorum.</title>
        <authorList>
            <person name="Chen Y."/>
            <person name="Copetti D."/>
            <person name="Kolliker R."/>
            <person name="Studer B."/>
        </authorList>
    </citation>
    <scope>NUCLEOTIDE SEQUENCE</scope>
    <source>
        <strain evidence="3">02402/16</strain>
        <tissue evidence="3">Leaf</tissue>
    </source>
</reference>
<dbReference type="PANTHER" id="PTHR48475">
    <property type="entry name" value="RIBONUCLEASE H"/>
    <property type="match status" value="1"/>
</dbReference>
<evidence type="ECO:0000259" key="2">
    <source>
        <dbReference type="Pfam" id="PF13456"/>
    </source>
</evidence>
<dbReference type="InterPro" id="IPR036397">
    <property type="entry name" value="RNaseH_sf"/>
</dbReference>
<dbReference type="Pfam" id="PF13456">
    <property type="entry name" value="RVT_3"/>
    <property type="match status" value="1"/>
</dbReference>
<feature type="region of interest" description="Disordered" evidence="1">
    <location>
        <begin position="170"/>
        <end position="190"/>
    </location>
</feature>
<evidence type="ECO:0000313" key="3">
    <source>
        <dbReference type="EMBL" id="KAK1641760.1"/>
    </source>
</evidence>
<feature type="region of interest" description="Disordered" evidence="1">
    <location>
        <begin position="1"/>
        <end position="36"/>
    </location>
</feature>
<dbReference type="SUPFAM" id="SSF53098">
    <property type="entry name" value="Ribonuclease H-like"/>
    <property type="match status" value="1"/>
</dbReference>
<dbReference type="EMBL" id="JAUUTY010000004">
    <property type="protein sequence ID" value="KAK1641760.1"/>
    <property type="molecule type" value="Genomic_DNA"/>
</dbReference>
<dbReference type="InterPro" id="IPR012337">
    <property type="entry name" value="RNaseH-like_sf"/>
</dbReference>
<feature type="domain" description="RNase H type-1" evidence="2">
    <location>
        <begin position="46"/>
        <end position="125"/>
    </location>
</feature>
<dbReference type="Proteomes" id="UP001231189">
    <property type="component" value="Unassembled WGS sequence"/>
</dbReference>
<evidence type="ECO:0000256" key="1">
    <source>
        <dbReference type="SAM" id="MobiDB-lite"/>
    </source>
</evidence>
<keyword evidence="4" id="KW-1185">Reference proteome</keyword>